<feature type="compositionally biased region" description="Polar residues" evidence="1">
    <location>
        <begin position="25"/>
        <end position="34"/>
    </location>
</feature>
<evidence type="ECO:0000313" key="2">
    <source>
        <dbReference type="EMBL" id="KAK9950550.1"/>
    </source>
</evidence>
<sequence>MTGLTPYSKRYRSPPDKKQSRQEDMTSPSRLDGSSQFVQGFFEEWDGDELKMKRSNTDPVPISRPAAGVKWITFPSPTYIPAVIWQKMIRTTW</sequence>
<feature type="compositionally biased region" description="Basic and acidic residues" evidence="1">
    <location>
        <begin position="13"/>
        <end position="24"/>
    </location>
</feature>
<dbReference type="AlphaFoldDB" id="A0AAW1YP94"/>
<reference evidence="2 3" key="1">
    <citation type="journal article" date="2023" name="G3 (Bethesda)">
        <title>A chromosome-length genome assembly and annotation of blackberry (Rubus argutus, cv. 'Hillquist').</title>
        <authorList>
            <person name="Bruna T."/>
            <person name="Aryal R."/>
            <person name="Dudchenko O."/>
            <person name="Sargent D.J."/>
            <person name="Mead D."/>
            <person name="Buti M."/>
            <person name="Cavallini A."/>
            <person name="Hytonen T."/>
            <person name="Andres J."/>
            <person name="Pham M."/>
            <person name="Weisz D."/>
            <person name="Mascagni F."/>
            <person name="Usai G."/>
            <person name="Natali L."/>
            <person name="Bassil N."/>
            <person name="Fernandez G.E."/>
            <person name="Lomsadze A."/>
            <person name="Armour M."/>
            <person name="Olukolu B."/>
            <person name="Poorten T."/>
            <person name="Britton C."/>
            <person name="Davik J."/>
            <person name="Ashrafi H."/>
            <person name="Aiden E.L."/>
            <person name="Borodovsky M."/>
            <person name="Worthington M."/>
        </authorList>
    </citation>
    <scope>NUCLEOTIDE SEQUENCE [LARGE SCALE GENOMIC DNA]</scope>
    <source>
        <strain evidence="2">PI 553951</strain>
    </source>
</reference>
<evidence type="ECO:0000256" key="1">
    <source>
        <dbReference type="SAM" id="MobiDB-lite"/>
    </source>
</evidence>
<keyword evidence="3" id="KW-1185">Reference proteome</keyword>
<organism evidence="2 3">
    <name type="scientific">Rubus argutus</name>
    <name type="common">Southern blackberry</name>
    <dbReference type="NCBI Taxonomy" id="59490"/>
    <lineage>
        <taxon>Eukaryota</taxon>
        <taxon>Viridiplantae</taxon>
        <taxon>Streptophyta</taxon>
        <taxon>Embryophyta</taxon>
        <taxon>Tracheophyta</taxon>
        <taxon>Spermatophyta</taxon>
        <taxon>Magnoliopsida</taxon>
        <taxon>eudicotyledons</taxon>
        <taxon>Gunneridae</taxon>
        <taxon>Pentapetalae</taxon>
        <taxon>rosids</taxon>
        <taxon>fabids</taxon>
        <taxon>Rosales</taxon>
        <taxon>Rosaceae</taxon>
        <taxon>Rosoideae</taxon>
        <taxon>Rosoideae incertae sedis</taxon>
        <taxon>Rubus</taxon>
    </lineage>
</organism>
<proteinExistence type="predicted"/>
<dbReference type="Proteomes" id="UP001457282">
    <property type="component" value="Unassembled WGS sequence"/>
</dbReference>
<protein>
    <submittedName>
        <fullName evidence="2">Uncharacterized protein</fullName>
    </submittedName>
</protein>
<dbReference type="EMBL" id="JBEDUW010000001">
    <property type="protein sequence ID" value="KAK9950550.1"/>
    <property type="molecule type" value="Genomic_DNA"/>
</dbReference>
<accession>A0AAW1YP94</accession>
<feature type="region of interest" description="Disordered" evidence="1">
    <location>
        <begin position="1"/>
        <end position="34"/>
    </location>
</feature>
<comment type="caution">
    <text evidence="2">The sequence shown here is derived from an EMBL/GenBank/DDBJ whole genome shotgun (WGS) entry which is preliminary data.</text>
</comment>
<evidence type="ECO:0000313" key="3">
    <source>
        <dbReference type="Proteomes" id="UP001457282"/>
    </source>
</evidence>
<gene>
    <name evidence="2" type="ORF">M0R45_006035</name>
</gene>
<name>A0AAW1YP94_RUBAR</name>